<feature type="non-terminal residue" evidence="1">
    <location>
        <position position="1"/>
    </location>
</feature>
<organism evidence="1 2">
    <name type="scientific">Planoprotostelium fungivorum</name>
    <dbReference type="NCBI Taxonomy" id="1890364"/>
    <lineage>
        <taxon>Eukaryota</taxon>
        <taxon>Amoebozoa</taxon>
        <taxon>Evosea</taxon>
        <taxon>Variosea</taxon>
        <taxon>Cavosteliida</taxon>
        <taxon>Cavosteliaceae</taxon>
        <taxon>Planoprotostelium</taxon>
    </lineage>
</organism>
<accession>A0A2P6MPX4</accession>
<dbReference type="InParanoid" id="A0A2P6MPX4"/>
<evidence type="ECO:0000313" key="1">
    <source>
        <dbReference type="EMBL" id="PRP73751.1"/>
    </source>
</evidence>
<dbReference type="AlphaFoldDB" id="A0A2P6MPX4"/>
<reference evidence="1 2" key="1">
    <citation type="journal article" date="2018" name="Genome Biol. Evol.">
        <title>Multiple Roots of Fruiting Body Formation in Amoebozoa.</title>
        <authorList>
            <person name="Hillmann F."/>
            <person name="Forbes G."/>
            <person name="Novohradska S."/>
            <person name="Ferling I."/>
            <person name="Riege K."/>
            <person name="Groth M."/>
            <person name="Westermann M."/>
            <person name="Marz M."/>
            <person name="Spaller T."/>
            <person name="Winckler T."/>
            <person name="Schaap P."/>
            <person name="Glockner G."/>
        </authorList>
    </citation>
    <scope>NUCLEOTIDE SEQUENCE [LARGE SCALE GENOMIC DNA]</scope>
    <source>
        <strain evidence="1 2">Jena</strain>
    </source>
</reference>
<evidence type="ECO:0000313" key="2">
    <source>
        <dbReference type="Proteomes" id="UP000241769"/>
    </source>
</evidence>
<comment type="caution">
    <text evidence="1">The sequence shown here is derived from an EMBL/GenBank/DDBJ whole genome shotgun (WGS) entry which is preliminary data.</text>
</comment>
<keyword evidence="2" id="KW-1185">Reference proteome</keyword>
<proteinExistence type="predicted"/>
<name>A0A2P6MPX4_9EUKA</name>
<protein>
    <submittedName>
        <fullName evidence="1">Uncharacterized protein</fullName>
    </submittedName>
</protein>
<dbReference type="Proteomes" id="UP000241769">
    <property type="component" value="Unassembled WGS sequence"/>
</dbReference>
<gene>
    <name evidence="1" type="ORF">PROFUN_16619</name>
</gene>
<sequence length="128" mass="13468">SYMALQVTNDPTGANLVMVNDDANIIANIAGTFTLDPSRPITLRPAPGQVGAITRVTLPGTRLALTGNWIVSQAAQTAQNAPPGALRASQALARIAATLGFVLAASCDRRFCRKLVFCDFAHVVVEGY</sequence>
<dbReference type="EMBL" id="MDYQ01000554">
    <property type="protein sequence ID" value="PRP73751.1"/>
    <property type="molecule type" value="Genomic_DNA"/>
</dbReference>